<keyword evidence="2" id="KW-1185">Reference proteome</keyword>
<dbReference type="Proteomes" id="UP001152795">
    <property type="component" value="Unassembled WGS sequence"/>
</dbReference>
<proteinExistence type="predicted"/>
<evidence type="ECO:0000313" key="1">
    <source>
        <dbReference type="EMBL" id="CAB3980105.1"/>
    </source>
</evidence>
<protein>
    <submittedName>
        <fullName evidence="1">Uncharacterized protein</fullName>
    </submittedName>
</protein>
<sequence>MTSNVNLTHLRNGTNKLPPTTVIHPIVAVKVGGMKTHSYVSARLVELTQASEVKKETRRIATLMGTSTSKFSQYDIRLESVKGNFELEARVTKIEKSELLSLENSHNYELIKNYAHLRDIELVDVATKQNLALTEFGVLGANEYAKIRTSIQSRIGRQGEPITEHTRFGWAIMAPGLDSDDVTGFLAVNS</sequence>
<dbReference type="OrthoDB" id="5984638at2759"/>
<gene>
    <name evidence="1" type="ORF">PACLA_8A037366</name>
</gene>
<accession>A0A6S7FK51</accession>
<dbReference type="AlphaFoldDB" id="A0A6S7FK51"/>
<name>A0A6S7FK51_PARCT</name>
<organism evidence="1 2">
    <name type="scientific">Paramuricea clavata</name>
    <name type="common">Red gorgonian</name>
    <name type="synonym">Violescent sea-whip</name>
    <dbReference type="NCBI Taxonomy" id="317549"/>
    <lineage>
        <taxon>Eukaryota</taxon>
        <taxon>Metazoa</taxon>
        <taxon>Cnidaria</taxon>
        <taxon>Anthozoa</taxon>
        <taxon>Octocorallia</taxon>
        <taxon>Malacalcyonacea</taxon>
        <taxon>Plexauridae</taxon>
        <taxon>Paramuricea</taxon>
    </lineage>
</organism>
<reference evidence="1" key="1">
    <citation type="submission" date="2020-04" db="EMBL/GenBank/DDBJ databases">
        <authorList>
            <person name="Alioto T."/>
            <person name="Alioto T."/>
            <person name="Gomez Garrido J."/>
        </authorList>
    </citation>
    <scope>NUCLEOTIDE SEQUENCE</scope>
    <source>
        <strain evidence="1">A484AB</strain>
    </source>
</reference>
<evidence type="ECO:0000313" key="2">
    <source>
        <dbReference type="Proteomes" id="UP001152795"/>
    </source>
</evidence>
<comment type="caution">
    <text evidence="1">The sequence shown here is derived from an EMBL/GenBank/DDBJ whole genome shotgun (WGS) entry which is preliminary data.</text>
</comment>
<dbReference type="EMBL" id="CACRXK020000257">
    <property type="protein sequence ID" value="CAB3980105.1"/>
    <property type="molecule type" value="Genomic_DNA"/>
</dbReference>